<feature type="domain" description="Glutaminyl-tRNA synthetase class Ib non-specific RNA-binding" evidence="6">
    <location>
        <begin position="180"/>
        <end position="205"/>
    </location>
</feature>
<proteinExistence type="predicted"/>
<dbReference type="Pfam" id="PF04557">
    <property type="entry name" value="tRNA_synt_1c_R2"/>
    <property type="match status" value="1"/>
</dbReference>
<evidence type="ECO:0000313" key="9">
    <source>
        <dbReference type="Proteomes" id="UP001153269"/>
    </source>
</evidence>
<dbReference type="InterPro" id="IPR042559">
    <property type="entry name" value="Gln-tRNA-synth_Ib_RNA-bd_N_2"/>
</dbReference>
<evidence type="ECO:0000256" key="1">
    <source>
        <dbReference type="ARBA" id="ARBA00022598"/>
    </source>
</evidence>
<dbReference type="InterPro" id="IPR007639">
    <property type="entry name" value="Gln-tRNA-synth_Ib_RNA-bd_N"/>
</dbReference>
<reference evidence="8" key="1">
    <citation type="submission" date="2020-03" db="EMBL/GenBank/DDBJ databases">
        <authorList>
            <person name="Weist P."/>
        </authorList>
    </citation>
    <scope>NUCLEOTIDE SEQUENCE</scope>
</reference>
<dbReference type="GO" id="GO:0005737">
    <property type="term" value="C:cytoplasm"/>
    <property type="evidence" value="ECO:0007669"/>
    <property type="project" value="InterPro"/>
</dbReference>
<evidence type="ECO:0000256" key="2">
    <source>
        <dbReference type="ARBA" id="ARBA00022741"/>
    </source>
</evidence>
<dbReference type="AlphaFoldDB" id="A0A9N7V3A2"/>
<keyword evidence="9" id="KW-1185">Reference proteome</keyword>
<keyword evidence="3" id="KW-0067">ATP-binding</keyword>
<dbReference type="Gene3D" id="1.10.10.2420">
    <property type="match status" value="1"/>
</dbReference>
<gene>
    <name evidence="8" type="ORF">PLEPLA_LOCUS29720</name>
</gene>
<evidence type="ECO:0000259" key="6">
    <source>
        <dbReference type="Pfam" id="PF04557"/>
    </source>
</evidence>
<evidence type="ECO:0000259" key="7">
    <source>
        <dbReference type="Pfam" id="PF04558"/>
    </source>
</evidence>
<sequence length="205" mass="22527">MNYCSRCTGSHTHTFPFLCSGNSLVGGGLSEQKAKETLKNEALSSALKDAITQAHSVHGASGVDKAMGTLLYSMASRLKDTNRLVFLSVSIAQRKICTELQLAAALDFLKSHRQDPINMKEFEEACGVGVVITPEQIEDAVESVIKKHKELLLKERYHFNMGLLMGEARAAMKWADGKVIKNEVDLQVLHLLGPKTEADLEKKSK</sequence>
<keyword evidence="1" id="KW-0436">Ligase</keyword>
<dbReference type="FunFam" id="1.10.10.2420:FF:000001">
    <property type="entry name" value="Glutamine--tRNA ligase cytoplasmic"/>
    <property type="match status" value="1"/>
</dbReference>
<dbReference type="FunFam" id="1.10.8.1290:FF:000001">
    <property type="entry name" value="Glutamine--tRNA ligase"/>
    <property type="match status" value="1"/>
</dbReference>
<feature type="non-terminal residue" evidence="8">
    <location>
        <position position="205"/>
    </location>
</feature>
<dbReference type="GO" id="GO:0005524">
    <property type="term" value="F:ATP binding"/>
    <property type="evidence" value="ECO:0007669"/>
    <property type="project" value="UniProtKB-KW"/>
</dbReference>
<comment type="caution">
    <text evidence="8">The sequence shown here is derived from an EMBL/GenBank/DDBJ whole genome shotgun (WGS) entry which is preliminary data.</text>
</comment>
<evidence type="ECO:0008006" key="10">
    <source>
        <dbReference type="Google" id="ProtNLM"/>
    </source>
</evidence>
<dbReference type="InterPro" id="IPR007638">
    <property type="entry name" value="Gln-tRNA-synth_Ib_RNA-bd_2"/>
</dbReference>
<keyword evidence="5" id="KW-0030">Aminoacyl-tRNA synthetase</keyword>
<dbReference type="Gene3D" id="1.10.8.1290">
    <property type="entry name" value="Glutaminyl-tRNA synthetase, non-specific RNA binding region part 1, domain 1"/>
    <property type="match status" value="1"/>
</dbReference>
<evidence type="ECO:0000313" key="8">
    <source>
        <dbReference type="EMBL" id="CAB1442009.1"/>
    </source>
</evidence>
<evidence type="ECO:0000256" key="3">
    <source>
        <dbReference type="ARBA" id="ARBA00022840"/>
    </source>
</evidence>
<dbReference type="GO" id="GO:0006425">
    <property type="term" value="P:glutaminyl-tRNA aminoacylation"/>
    <property type="evidence" value="ECO:0007669"/>
    <property type="project" value="InterPro"/>
</dbReference>
<evidence type="ECO:0000256" key="4">
    <source>
        <dbReference type="ARBA" id="ARBA00022917"/>
    </source>
</evidence>
<dbReference type="EMBL" id="CADEAL010002760">
    <property type="protein sequence ID" value="CAB1442009.1"/>
    <property type="molecule type" value="Genomic_DNA"/>
</dbReference>
<keyword evidence="4" id="KW-0648">Protein biosynthesis</keyword>
<protein>
    <recommendedName>
        <fullName evidence="10">Glutaminyl-tRNA synthetase</fullName>
    </recommendedName>
</protein>
<dbReference type="Proteomes" id="UP001153269">
    <property type="component" value="Unassembled WGS sequence"/>
</dbReference>
<name>A0A9N7V3A2_PLEPL</name>
<dbReference type="GO" id="GO:0004819">
    <property type="term" value="F:glutamine-tRNA ligase activity"/>
    <property type="evidence" value="ECO:0007669"/>
    <property type="project" value="InterPro"/>
</dbReference>
<accession>A0A9N7V3A2</accession>
<organism evidence="8 9">
    <name type="scientific">Pleuronectes platessa</name>
    <name type="common">European plaice</name>
    <dbReference type="NCBI Taxonomy" id="8262"/>
    <lineage>
        <taxon>Eukaryota</taxon>
        <taxon>Metazoa</taxon>
        <taxon>Chordata</taxon>
        <taxon>Craniata</taxon>
        <taxon>Vertebrata</taxon>
        <taxon>Euteleostomi</taxon>
        <taxon>Actinopterygii</taxon>
        <taxon>Neopterygii</taxon>
        <taxon>Teleostei</taxon>
        <taxon>Neoteleostei</taxon>
        <taxon>Acanthomorphata</taxon>
        <taxon>Carangaria</taxon>
        <taxon>Pleuronectiformes</taxon>
        <taxon>Pleuronectoidei</taxon>
        <taxon>Pleuronectidae</taxon>
        <taxon>Pleuronectes</taxon>
    </lineage>
</organism>
<feature type="domain" description="Glutaminyl-tRNA synthetase class Ib non-specific RNA-binding" evidence="7">
    <location>
        <begin position="28"/>
        <end position="177"/>
    </location>
</feature>
<evidence type="ECO:0000256" key="5">
    <source>
        <dbReference type="ARBA" id="ARBA00023146"/>
    </source>
</evidence>
<keyword evidence="2" id="KW-0547">Nucleotide-binding</keyword>
<dbReference type="Pfam" id="PF04558">
    <property type="entry name" value="tRNA_synt_1c_R1"/>
    <property type="match status" value="1"/>
</dbReference>
<dbReference type="InterPro" id="IPR042558">
    <property type="entry name" value="Gln-tRNA-synth_Ib_RNA-bd_N_1"/>
</dbReference>